<evidence type="ECO:0000313" key="7">
    <source>
        <dbReference type="Proteomes" id="UP001320972"/>
    </source>
</evidence>
<evidence type="ECO:0000256" key="2">
    <source>
        <dbReference type="ARBA" id="ARBA00022596"/>
    </source>
</evidence>
<dbReference type="NCBIfam" id="NF009752">
    <property type="entry name" value="PRK13261.1-2"/>
    <property type="match status" value="1"/>
</dbReference>
<accession>A0ABT2QF36</accession>
<feature type="region of interest" description="Disordered" evidence="4">
    <location>
        <begin position="172"/>
        <end position="218"/>
    </location>
</feature>
<evidence type="ECO:0000256" key="1">
    <source>
        <dbReference type="ARBA" id="ARBA00022490"/>
    </source>
</evidence>
<dbReference type="InterPro" id="IPR036118">
    <property type="entry name" value="UreE_N_sf"/>
</dbReference>
<protein>
    <submittedName>
        <fullName evidence="6">Urease accessory protein UreE</fullName>
    </submittedName>
</protein>
<dbReference type="InterPro" id="IPR004029">
    <property type="entry name" value="UreE_N"/>
</dbReference>
<evidence type="ECO:0000313" key="6">
    <source>
        <dbReference type="EMBL" id="MCU4973501.1"/>
    </source>
</evidence>
<dbReference type="SMART" id="SM00988">
    <property type="entry name" value="UreE_N"/>
    <property type="match status" value="1"/>
</dbReference>
<evidence type="ECO:0000256" key="4">
    <source>
        <dbReference type="SAM" id="MobiDB-lite"/>
    </source>
</evidence>
<dbReference type="HAMAP" id="MF_00822">
    <property type="entry name" value="UreE"/>
    <property type="match status" value="1"/>
</dbReference>
<evidence type="ECO:0000259" key="5">
    <source>
        <dbReference type="SMART" id="SM00988"/>
    </source>
</evidence>
<dbReference type="SUPFAM" id="SSF69287">
    <property type="entry name" value="Urease metallochaperone UreE, N-terminal domain"/>
    <property type="match status" value="1"/>
</dbReference>
<feature type="compositionally biased region" description="Basic and acidic residues" evidence="4">
    <location>
        <begin position="172"/>
        <end position="206"/>
    </location>
</feature>
<dbReference type="Pfam" id="PF02814">
    <property type="entry name" value="UreE_N"/>
    <property type="match status" value="1"/>
</dbReference>
<keyword evidence="3" id="KW-0143">Chaperone</keyword>
<dbReference type="EMBL" id="JAOPKB010000006">
    <property type="protein sequence ID" value="MCU4973501.1"/>
    <property type="molecule type" value="Genomic_DNA"/>
</dbReference>
<keyword evidence="7" id="KW-1185">Reference proteome</keyword>
<proteinExistence type="inferred from homology"/>
<comment type="caution">
    <text evidence="6">The sequence shown here is derived from an EMBL/GenBank/DDBJ whole genome shotgun (WGS) entry which is preliminary data.</text>
</comment>
<keyword evidence="1" id="KW-0963">Cytoplasm</keyword>
<dbReference type="RefSeq" id="WP_338007987.1">
    <property type="nucleotide sequence ID" value="NZ_JAOPKB010000006.1"/>
</dbReference>
<name>A0ABT2QF36_9EURY</name>
<sequence>MDRIDGIVGNVHTDDRLAGLREEHAARDTLERVVLDETERKRSRLRVETDAGTDLGIVVDRPALSAGDVLACEDDRMIVVALEPREVIAVELPSPSLETTALAVELGHHVGNQHWDLAVDDRTVYVPLAADRHIVERVIRDVLPDASCRAETVAAELFVADSGVDHDYELDHEHQHDRASEGGAEREHGHSHADHDHSHDEHAHHEHDHHHHDHDHDH</sequence>
<dbReference type="Proteomes" id="UP001320972">
    <property type="component" value="Unassembled WGS sequence"/>
</dbReference>
<keyword evidence="2" id="KW-0533">Nickel</keyword>
<dbReference type="Gene3D" id="2.60.260.20">
    <property type="entry name" value="Urease metallochaperone UreE, N-terminal domain"/>
    <property type="match status" value="1"/>
</dbReference>
<reference evidence="6 7" key="1">
    <citation type="submission" date="2022-09" db="EMBL/GenBank/DDBJ databases">
        <title>Enrichment on poylsaccharides allowed isolation of novel metabolic and taxonomic groups of Haloarchaea.</title>
        <authorList>
            <person name="Sorokin D.Y."/>
            <person name="Elcheninov A.G."/>
            <person name="Khizhniak T.V."/>
            <person name="Kolganova T.V."/>
            <person name="Kublanov I.V."/>
        </authorList>
    </citation>
    <scope>NUCLEOTIDE SEQUENCE [LARGE SCALE GENOMIC DNA]</scope>
    <source>
        <strain evidence="6 7">AArc-m2/3/4</strain>
    </source>
</reference>
<organism evidence="6 7">
    <name type="scientific">Natronoglomus mannanivorans</name>
    <dbReference type="NCBI Taxonomy" id="2979990"/>
    <lineage>
        <taxon>Archaea</taxon>
        <taxon>Methanobacteriati</taxon>
        <taxon>Methanobacteriota</taxon>
        <taxon>Stenosarchaea group</taxon>
        <taxon>Halobacteria</taxon>
        <taxon>Halobacteriales</taxon>
        <taxon>Natrialbaceae</taxon>
        <taxon>Natronoglomus</taxon>
    </lineage>
</organism>
<feature type="domain" description="UreE urease accessory N-terminal" evidence="5">
    <location>
        <begin position="10"/>
        <end position="78"/>
    </location>
</feature>
<feature type="compositionally biased region" description="Basic residues" evidence="4">
    <location>
        <begin position="207"/>
        <end position="218"/>
    </location>
</feature>
<dbReference type="InterPro" id="IPR012406">
    <property type="entry name" value="UreE"/>
</dbReference>
<evidence type="ECO:0000256" key="3">
    <source>
        <dbReference type="ARBA" id="ARBA00023186"/>
    </source>
</evidence>
<gene>
    <name evidence="6" type="primary">ureE</name>
    <name evidence="6" type="ORF">OB955_12205</name>
</gene>